<protein>
    <submittedName>
        <fullName evidence="2">Type II toxin-antitoxin system prevent-host-death family antitoxin</fullName>
    </submittedName>
</protein>
<feature type="region of interest" description="Disordered" evidence="1">
    <location>
        <begin position="1"/>
        <end position="72"/>
    </location>
</feature>
<evidence type="ECO:0000313" key="2">
    <source>
        <dbReference type="EMBL" id="MBW0133439.1"/>
    </source>
</evidence>
<evidence type="ECO:0000256" key="1">
    <source>
        <dbReference type="SAM" id="MobiDB-lite"/>
    </source>
</evidence>
<feature type="compositionally biased region" description="Basic and acidic residues" evidence="1">
    <location>
        <begin position="35"/>
        <end position="44"/>
    </location>
</feature>
<sequence>MRRVGAGGSFVITRNGRPVADPTPHGGGSRPRRSTFREEQEHARTLPPIDVEQRYADRAADDAVSGDDRREC</sequence>
<gene>
    <name evidence="2" type="ORF">I4I81_04095</name>
</gene>
<feature type="compositionally biased region" description="Basic and acidic residues" evidence="1">
    <location>
        <begin position="51"/>
        <end position="72"/>
    </location>
</feature>
<evidence type="ECO:0000313" key="3">
    <source>
        <dbReference type="Proteomes" id="UP000694287"/>
    </source>
</evidence>
<organism evidence="2 3">
    <name type="scientific">Pseudonocardia abyssalis</name>
    <dbReference type="NCBI Taxonomy" id="2792008"/>
    <lineage>
        <taxon>Bacteria</taxon>
        <taxon>Bacillati</taxon>
        <taxon>Actinomycetota</taxon>
        <taxon>Actinomycetes</taxon>
        <taxon>Pseudonocardiales</taxon>
        <taxon>Pseudonocardiaceae</taxon>
        <taxon>Pseudonocardia</taxon>
    </lineage>
</organism>
<accession>A0ABS6UNR6</accession>
<dbReference type="Proteomes" id="UP000694287">
    <property type="component" value="Unassembled WGS sequence"/>
</dbReference>
<keyword evidence="3" id="KW-1185">Reference proteome</keyword>
<dbReference type="EMBL" id="JADQDK010000001">
    <property type="protein sequence ID" value="MBW0133439.1"/>
    <property type="molecule type" value="Genomic_DNA"/>
</dbReference>
<proteinExistence type="predicted"/>
<comment type="caution">
    <text evidence="2">The sequence shown here is derived from an EMBL/GenBank/DDBJ whole genome shotgun (WGS) entry which is preliminary data.</text>
</comment>
<reference evidence="2 3" key="1">
    <citation type="submission" date="2020-11" db="EMBL/GenBank/DDBJ databases">
        <title>Pseudonocardia abyssalis sp. nov. and Pseudonocardia oceani sp. nov., description and phylogenomic analysis of two novel actinomycetes isolated from the deep Southern Ocean.</title>
        <authorList>
            <person name="Parra J."/>
        </authorList>
    </citation>
    <scope>NUCLEOTIDE SEQUENCE [LARGE SCALE GENOMIC DNA]</scope>
    <source>
        <strain evidence="2 3">KRD-168</strain>
    </source>
</reference>
<name>A0ABS6UNR6_9PSEU</name>